<organism evidence="1 2">
    <name type="scientific">Fusarium tricinctum</name>
    <dbReference type="NCBI Taxonomy" id="61284"/>
    <lineage>
        <taxon>Eukaryota</taxon>
        <taxon>Fungi</taxon>
        <taxon>Dikarya</taxon>
        <taxon>Ascomycota</taxon>
        <taxon>Pezizomycotina</taxon>
        <taxon>Sordariomycetes</taxon>
        <taxon>Hypocreomycetidae</taxon>
        <taxon>Hypocreales</taxon>
        <taxon>Nectriaceae</taxon>
        <taxon>Fusarium</taxon>
        <taxon>Fusarium tricinctum species complex</taxon>
    </lineage>
</organism>
<protein>
    <submittedName>
        <fullName evidence="1">Uncharacterized protein</fullName>
    </submittedName>
</protein>
<proteinExistence type="predicted"/>
<name>A0A8K0RSA2_9HYPO</name>
<accession>A0A8K0RSA2</accession>
<reference evidence="1" key="1">
    <citation type="journal article" date="2021" name="Nat. Commun.">
        <title>Genetic determinants of endophytism in the Arabidopsis root mycobiome.</title>
        <authorList>
            <person name="Mesny F."/>
            <person name="Miyauchi S."/>
            <person name="Thiergart T."/>
            <person name="Pickel B."/>
            <person name="Atanasova L."/>
            <person name="Karlsson M."/>
            <person name="Huettel B."/>
            <person name="Barry K.W."/>
            <person name="Haridas S."/>
            <person name="Chen C."/>
            <person name="Bauer D."/>
            <person name="Andreopoulos W."/>
            <person name="Pangilinan J."/>
            <person name="LaButti K."/>
            <person name="Riley R."/>
            <person name="Lipzen A."/>
            <person name="Clum A."/>
            <person name="Drula E."/>
            <person name="Henrissat B."/>
            <person name="Kohler A."/>
            <person name="Grigoriev I.V."/>
            <person name="Martin F.M."/>
            <person name="Hacquard S."/>
        </authorList>
    </citation>
    <scope>NUCLEOTIDE SEQUENCE</scope>
    <source>
        <strain evidence="1">MPI-SDFR-AT-0068</strain>
    </source>
</reference>
<dbReference type="Proteomes" id="UP000813427">
    <property type="component" value="Unassembled WGS sequence"/>
</dbReference>
<dbReference type="AlphaFoldDB" id="A0A8K0RSA2"/>
<dbReference type="EMBL" id="JAGPXF010000006">
    <property type="protein sequence ID" value="KAH7239327.1"/>
    <property type="molecule type" value="Genomic_DNA"/>
</dbReference>
<sequence>MPSTTDALLLQVTGWSFSTARKAYTGKITGHSSPAIGSDLRMLSRGGHSGDYPPHGGAPVSRIPKTQRLLRGGDVVSPEGDNPDVSVPRPCCTVTTAFECRHETSRGGFAFVKKNAPPLTSIMGKMVSDLPISVRGGKKKFCHAGPETPCRVLTCSRYPA</sequence>
<evidence type="ECO:0000313" key="1">
    <source>
        <dbReference type="EMBL" id="KAH7239327.1"/>
    </source>
</evidence>
<gene>
    <name evidence="1" type="ORF">BKA59DRAFT_275340</name>
</gene>
<keyword evidence="2" id="KW-1185">Reference proteome</keyword>
<evidence type="ECO:0000313" key="2">
    <source>
        <dbReference type="Proteomes" id="UP000813427"/>
    </source>
</evidence>
<comment type="caution">
    <text evidence="1">The sequence shown here is derived from an EMBL/GenBank/DDBJ whole genome shotgun (WGS) entry which is preliminary data.</text>
</comment>